<comment type="caution">
    <text evidence="1">The sequence shown here is derived from an EMBL/GenBank/DDBJ whole genome shotgun (WGS) entry which is preliminary data.</text>
</comment>
<proteinExistence type="predicted"/>
<evidence type="ECO:0000313" key="2">
    <source>
        <dbReference type="Proteomes" id="UP000439986"/>
    </source>
</evidence>
<dbReference type="InterPro" id="IPR018691">
    <property type="entry name" value="DUF2188"/>
</dbReference>
<reference evidence="1 2" key="1">
    <citation type="submission" date="2019-11" db="EMBL/GenBank/DDBJ databases">
        <title>Novel species isolated from a subtropical stream in China.</title>
        <authorList>
            <person name="Lu H."/>
        </authorList>
    </citation>
    <scope>NUCLEOTIDE SEQUENCE [LARGE SCALE GENOMIC DNA]</scope>
    <source>
        <strain evidence="1 2">FT26W</strain>
    </source>
</reference>
<dbReference type="RefSeq" id="WP_154356189.1">
    <property type="nucleotide sequence ID" value="NZ_WKJL01000001.1"/>
</dbReference>
<dbReference type="EMBL" id="WKJL01000001">
    <property type="protein sequence ID" value="MRW83177.1"/>
    <property type="molecule type" value="Genomic_DNA"/>
</dbReference>
<dbReference type="Pfam" id="PF09954">
    <property type="entry name" value="DUF2188"/>
    <property type="match status" value="1"/>
</dbReference>
<organism evidence="1 2">
    <name type="scientific">Duganella aquatilis</name>
    <dbReference type="NCBI Taxonomy" id="2666082"/>
    <lineage>
        <taxon>Bacteria</taxon>
        <taxon>Pseudomonadati</taxon>
        <taxon>Pseudomonadota</taxon>
        <taxon>Betaproteobacteria</taxon>
        <taxon>Burkholderiales</taxon>
        <taxon>Oxalobacteraceae</taxon>
        <taxon>Telluria group</taxon>
        <taxon>Duganella</taxon>
    </lineage>
</organism>
<name>A0A844CR05_9BURK</name>
<protein>
    <submittedName>
        <fullName evidence="1">DUF2188 domain-containing protein</fullName>
    </submittedName>
</protein>
<accession>A0A844CR05</accession>
<keyword evidence="2" id="KW-1185">Reference proteome</keyword>
<evidence type="ECO:0000313" key="1">
    <source>
        <dbReference type="EMBL" id="MRW83177.1"/>
    </source>
</evidence>
<gene>
    <name evidence="1" type="ORF">GJ698_03615</name>
</gene>
<dbReference type="Proteomes" id="UP000439986">
    <property type="component" value="Unassembled WGS sequence"/>
</dbReference>
<sequence>MDTRNTHVAPAVYGGWMVFRTGARRATRNFKTEKEALTLGRAIAKKNKATLFIHRDDGSVRKITEYGAPKVPH</sequence>
<dbReference type="AlphaFoldDB" id="A0A844CR05"/>